<dbReference type="Proteomes" id="UP000053766">
    <property type="component" value="Unassembled WGS sequence"/>
</dbReference>
<sequence>MFKYSDSISKLNSAKSAPIMTLIERLHTIGNLLFAIVIPMSLLLFMTISVVWKLVLQKPKFPNATHVTSEKRCVTRITLITTSLQLFAELPPIPVFIYAAISGPRVINEIPK</sequence>
<evidence type="ECO:0000313" key="2">
    <source>
        <dbReference type="EMBL" id="KJH45140.1"/>
    </source>
</evidence>
<proteinExistence type="predicted"/>
<dbReference type="AlphaFoldDB" id="A0A0D8XKR6"/>
<keyword evidence="3" id="KW-1185">Reference proteome</keyword>
<reference evidence="2 3" key="1">
    <citation type="submission" date="2013-11" db="EMBL/GenBank/DDBJ databases">
        <title>Draft genome of the bovine lungworm Dictyocaulus viviparus.</title>
        <authorList>
            <person name="Mitreva M."/>
        </authorList>
    </citation>
    <scope>NUCLEOTIDE SEQUENCE [LARGE SCALE GENOMIC DNA]</scope>
    <source>
        <strain evidence="2 3">HannoverDv2000</strain>
    </source>
</reference>
<protein>
    <recommendedName>
        <fullName evidence="4">G-protein coupled receptors family 1 profile domain-containing protein</fullName>
    </recommendedName>
</protein>
<keyword evidence="1" id="KW-1133">Transmembrane helix</keyword>
<name>A0A0D8XKR6_DICVI</name>
<gene>
    <name evidence="2" type="ORF">DICVIV_08806</name>
</gene>
<evidence type="ECO:0000313" key="3">
    <source>
        <dbReference type="Proteomes" id="UP000053766"/>
    </source>
</evidence>
<keyword evidence="1" id="KW-0812">Transmembrane</keyword>
<dbReference type="OrthoDB" id="5827614at2759"/>
<dbReference type="EMBL" id="KN716424">
    <property type="protein sequence ID" value="KJH45140.1"/>
    <property type="molecule type" value="Genomic_DNA"/>
</dbReference>
<accession>A0A0D8XKR6</accession>
<reference evidence="3" key="2">
    <citation type="journal article" date="2016" name="Sci. Rep.">
        <title>Dictyocaulus viviparus genome, variome and transcriptome elucidate lungworm biology and support future intervention.</title>
        <authorList>
            <person name="McNulty S.N."/>
            <person name="Strube C."/>
            <person name="Rosa B.A."/>
            <person name="Martin J.C."/>
            <person name="Tyagi R."/>
            <person name="Choi Y.J."/>
            <person name="Wang Q."/>
            <person name="Hallsworth Pepin K."/>
            <person name="Zhang X."/>
            <person name="Ozersky P."/>
            <person name="Wilson R.K."/>
            <person name="Sternberg P.W."/>
            <person name="Gasser R.B."/>
            <person name="Mitreva M."/>
        </authorList>
    </citation>
    <scope>NUCLEOTIDE SEQUENCE [LARGE SCALE GENOMIC DNA]</scope>
    <source>
        <strain evidence="3">HannoverDv2000</strain>
    </source>
</reference>
<keyword evidence="1" id="KW-0472">Membrane</keyword>
<evidence type="ECO:0008006" key="4">
    <source>
        <dbReference type="Google" id="ProtNLM"/>
    </source>
</evidence>
<evidence type="ECO:0000256" key="1">
    <source>
        <dbReference type="SAM" id="Phobius"/>
    </source>
</evidence>
<organism evidence="2 3">
    <name type="scientific">Dictyocaulus viviparus</name>
    <name type="common">Bovine lungworm</name>
    <dbReference type="NCBI Taxonomy" id="29172"/>
    <lineage>
        <taxon>Eukaryota</taxon>
        <taxon>Metazoa</taxon>
        <taxon>Ecdysozoa</taxon>
        <taxon>Nematoda</taxon>
        <taxon>Chromadorea</taxon>
        <taxon>Rhabditida</taxon>
        <taxon>Rhabditina</taxon>
        <taxon>Rhabditomorpha</taxon>
        <taxon>Strongyloidea</taxon>
        <taxon>Metastrongylidae</taxon>
        <taxon>Dictyocaulus</taxon>
    </lineage>
</organism>
<feature type="transmembrane region" description="Helical" evidence="1">
    <location>
        <begin position="32"/>
        <end position="52"/>
    </location>
</feature>